<dbReference type="InterPro" id="IPR028082">
    <property type="entry name" value="Peripla_BP_I"/>
</dbReference>
<dbReference type="Gene3D" id="2.10.50.30">
    <property type="entry name" value="GPCR, family 3, nine cysteines domain"/>
    <property type="match status" value="1"/>
</dbReference>
<dbReference type="Proteomes" id="UP000274131">
    <property type="component" value="Unassembled WGS sequence"/>
</dbReference>
<comment type="similarity">
    <text evidence="2">Belongs to the G-protein coupled receptor 3 family.</text>
</comment>
<dbReference type="OrthoDB" id="425344at2759"/>
<feature type="transmembrane region" description="Helical" evidence="12">
    <location>
        <begin position="301"/>
        <end position="323"/>
    </location>
</feature>
<feature type="transmembrane region" description="Helical" evidence="12">
    <location>
        <begin position="405"/>
        <end position="431"/>
    </location>
</feature>
<gene>
    <name evidence="14" type="ORF">EVEC_LOCUS8028</name>
</gene>
<dbReference type="Pfam" id="PF01094">
    <property type="entry name" value="ANF_receptor"/>
    <property type="match status" value="1"/>
</dbReference>
<dbReference type="EMBL" id="UXUI01009221">
    <property type="protein sequence ID" value="VDD93277.1"/>
    <property type="molecule type" value="Genomic_DNA"/>
</dbReference>
<evidence type="ECO:0000313" key="16">
    <source>
        <dbReference type="WBParaSite" id="EVEC_0000854401-mRNA-1"/>
    </source>
</evidence>
<dbReference type="InterPro" id="IPR017978">
    <property type="entry name" value="GPCR_3_C"/>
</dbReference>
<keyword evidence="8 12" id="KW-0472">Membrane</keyword>
<evidence type="ECO:0000256" key="3">
    <source>
        <dbReference type="ARBA" id="ARBA00022475"/>
    </source>
</evidence>
<keyword evidence="6 12" id="KW-1133">Transmembrane helix</keyword>
<accession>A0A0N4VD72</accession>
<keyword evidence="7" id="KW-0297">G-protein coupled receptor</keyword>
<evidence type="ECO:0000313" key="15">
    <source>
        <dbReference type="Proteomes" id="UP000274131"/>
    </source>
</evidence>
<evidence type="ECO:0000313" key="14">
    <source>
        <dbReference type="EMBL" id="VDD93277.1"/>
    </source>
</evidence>
<evidence type="ECO:0000256" key="8">
    <source>
        <dbReference type="ARBA" id="ARBA00023136"/>
    </source>
</evidence>
<dbReference type="InterPro" id="IPR011500">
    <property type="entry name" value="GPCR_3_9-Cys_dom"/>
</dbReference>
<dbReference type="GO" id="GO:0004930">
    <property type="term" value="F:G protein-coupled receptor activity"/>
    <property type="evidence" value="ECO:0007669"/>
    <property type="project" value="UniProtKB-KW"/>
</dbReference>
<reference evidence="16" key="1">
    <citation type="submission" date="2017-02" db="UniProtKB">
        <authorList>
            <consortium name="WormBaseParasite"/>
        </authorList>
    </citation>
    <scope>IDENTIFICATION</scope>
</reference>
<evidence type="ECO:0000259" key="13">
    <source>
        <dbReference type="PROSITE" id="PS50259"/>
    </source>
</evidence>
<dbReference type="AlphaFoldDB" id="A0A0N4VD72"/>
<evidence type="ECO:0000256" key="5">
    <source>
        <dbReference type="ARBA" id="ARBA00022729"/>
    </source>
</evidence>
<dbReference type="Gene3D" id="3.40.50.2300">
    <property type="match status" value="1"/>
</dbReference>
<feature type="domain" description="G-protein coupled receptors family 3 profile" evidence="13">
    <location>
        <begin position="303"/>
        <end position="558"/>
    </location>
</feature>
<keyword evidence="9" id="KW-0675">Receptor</keyword>
<feature type="transmembrane region" description="Helical" evidence="12">
    <location>
        <begin position="488"/>
        <end position="510"/>
    </location>
</feature>
<dbReference type="SUPFAM" id="SSF53822">
    <property type="entry name" value="Periplasmic binding protein-like I"/>
    <property type="match status" value="1"/>
</dbReference>
<dbReference type="InterPro" id="IPR050726">
    <property type="entry name" value="mGluR"/>
</dbReference>
<keyword evidence="10" id="KW-0325">Glycoprotein</keyword>
<dbReference type="Pfam" id="PF07562">
    <property type="entry name" value="NCD3G"/>
    <property type="match status" value="1"/>
</dbReference>
<dbReference type="CDD" id="cd15285">
    <property type="entry name" value="7tmC_mGluR_group1"/>
    <property type="match status" value="1"/>
</dbReference>
<dbReference type="PANTHER" id="PTHR24060">
    <property type="entry name" value="METABOTROPIC GLUTAMATE RECEPTOR"/>
    <property type="match status" value="1"/>
</dbReference>
<dbReference type="InterPro" id="IPR001828">
    <property type="entry name" value="ANF_lig-bd_rcpt"/>
</dbReference>
<keyword evidence="15" id="KW-1185">Reference proteome</keyword>
<dbReference type="WBParaSite" id="EVEC_0000854401-mRNA-1">
    <property type="protein sequence ID" value="EVEC_0000854401-mRNA-1"/>
    <property type="gene ID" value="EVEC_0000854401"/>
</dbReference>
<evidence type="ECO:0000256" key="6">
    <source>
        <dbReference type="ARBA" id="ARBA00022989"/>
    </source>
</evidence>
<dbReference type="PROSITE" id="PS50259">
    <property type="entry name" value="G_PROTEIN_RECEP_F3_4"/>
    <property type="match status" value="1"/>
</dbReference>
<dbReference type="PRINTS" id="PR00248">
    <property type="entry name" value="GPCRMGR"/>
</dbReference>
<evidence type="ECO:0000256" key="7">
    <source>
        <dbReference type="ARBA" id="ARBA00023040"/>
    </source>
</evidence>
<keyword evidence="4 12" id="KW-0812">Transmembrane</keyword>
<keyword evidence="3" id="KW-1003">Cell membrane</keyword>
<evidence type="ECO:0000256" key="9">
    <source>
        <dbReference type="ARBA" id="ARBA00023170"/>
    </source>
</evidence>
<feature type="transmembrane region" description="Helical" evidence="12">
    <location>
        <begin position="367"/>
        <end position="384"/>
    </location>
</feature>
<dbReference type="InterPro" id="IPR017979">
    <property type="entry name" value="GPCR_3_CS"/>
</dbReference>
<feature type="transmembrane region" description="Helical" evidence="12">
    <location>
        <begin position="335"/>
        <end position="355"/>
    </location>
</feature>
<keyword evidence="5" id="KW-0732">Signal</keyword>
<dbReference type="PROSITE" id="PS00981">
    <property type="entry name" value="G_PROTEIN_RECEP_F3_3"/>
    <property type="match status" value="1"/>
</dbReference>
<evidence type="ECO:0000256" key="11">
    <source>
        <dbReference type="ARBA" id="ARBA00023224"/>
    </source>
</evidence>
<evidence type="ECO:0000256" key="12">
    <source>
        <dbReference type="SAM" id="Phobius"/>
    </source>
</evidence>
<protein>
    <submittedName>
        <fullName evidence="16">G_PROTEIN_RECEP_F3_4 domain-containing protein</fullName>
    </submittedName>
</protein>
<feature type="transmembrane region" description="Helical" evidence="12">
    <location>
        <begin position="446"/>
        <end position="476"/>
    </location>
</feature>
<dbReference type="STRING" id="51028.A0A0N4VD72"/>
<sequence>MFRAQQKLRLNDTAIKRYQWIGSDGWADRPDVVKGVEEEAAGSFSIRIHSPYVDEFDSYYRSLNPQNNHDNPWFAEFWEENYHCRLTVATAKSKESFNGTGECSSNLSITDYIQDAKLSQVANSIRVVAYALRNMFYDKCPDNKTLCEEMKNINGTILYKYMLNVTFVDQFGQEMYFDSNGDPPAWYDVLNYVGIQGGFQTVGEYRKNRGSVIFSDTAFRDSSGRVPVSVCSDECGYGQKKSTTHGCCWTCDNCTETQIVNYTVNECQTCPPGTWPNDHKTACYQLKGEALYWFEAKVVCAWILALAGVIVTILTTVVFVRYNHTPVVKSTTRELSYIILSGIMACYAVTFIILARPTFISCFLTRIIPPIAFSIIYSALLTKTNRIARILAGSKKRILTKKPRFLSTSAQVVITWLLVGVECLIVAVGVMEEMPQVGYIYKPRRMFVICSSTTAAFLSPFLWDLFLITLCTLYAIKTRNLPENFNEAKFIGFTMYCTLVIWIAFIVLHFNATNKALTMSFSFSISATVALSLLFFPKLYIILVHPEKNVRSSYTTTKLIRCHFGNSQGTDTSRLAFYILKILLIFFPFILTYPLRTASVRLSQTSSQDASTQTNSVSSPTRIGRSFSILRHRRSNKPLDDEILELIECCRRYQDAKAQSSTSNFVIEESHDDEVRSLLAGSIEQSVKTVLSAVAGTRGDSSGSSEFEELLRSRGLTAVDLSKPTSL</sequence>
<keyword evidence="11" id="KW-0807">Transducer</keyword>
<evidence type="ECO:0000256" key="10">
    <source>
        <dbReference type="ARBA" id="ARBA00023180"/>
    </source>
</evidence>
<reference evidence="14 15" key="2">
    <citation type="submission" date="2018-10" db="EMBL/GenBank/DDBJ databases">
        <authorList>
            <consortium name="Pathogen Informatics"/>
        </authorList>
    </citation>
    <scope>NUCLEOTIDE SEQUENCE [LARGE SCALE GENOMIC DNA]</scope>
</reference>
<dbReference type="GO" id="GO:0005886">
    <property type="term" value="C:plasma membrane"/>
    <property type="evidence" value="ECO:0007669"/>
    <property type="project" value="UniProtKB-SubCell"/>
</dbReference>
<dbReference type="InterPro" id="IPR000337">
    <property type="entry name" value="GPCR_3"/>
</dbReference>
<evidence type="ECO:0000256" key="1">
    <source>
        <dbReference type="ARBA" id="ARBA00004651"/>
    </source>
</evidence>
<dbReference type="InterPro" id="IPR038550">
    <property type="entry name" value="GPCR_3_9-Cys_sf"/>
</dbReference>
<evidence type="ECO:0000256" key="2">
    <source>
        <dbReference type="ARBA" id="ARBA00007242"/>
    </source>
</evidence>
<name>A0A0N4VD72_ENTVE</name>
<feature type="transmembrane region" description="Helical" evidence="12">
    <location>
        <begin position="516"/>
        <end position="536"/>
    </location>
</feature>
<organism evidence="16">
    <name type="scientific">Enterobius vermicularis</name>
    <name type="common">Human pinworm</name>
    <dbReference type="NCBI Taxonomy" id="51028"/>
    <lineage>
        <taxon>Eukaryota</taxon>
        <taxon>Metazoa</taxon>
        <taxon>Ecdysozoa</taxon>
        <taxon>Nematoda</taxon>
        <taxon>Chromadorea</taxon>
        <taxon>Rhabditida</taxon>
        <taxon>Spirurina</taxon>
        <taxon>Oxyuridomorpha</taxon>
        <taxon>Oxyuroidea</taxon>
        <taxon>Oxyuridae</taxon>
        <taxon>Enterobius</taxon>
    </lineage>
</organism>
<comment type="subcellular location">
    <subcellularLocation>
        <location evidence="1">Cell membrane</location>
        <topology evidence="1">Multi-pass membrane protein</topology>
    </subcellularLocation>
</comment>
<proteinExistence type="inferred from homology"/>
<dbReference type="InterPro" id="IPR000162">
    <property type="entry name" value="GPCR_3_mtglu_rcpt"/>
</dbReference>
<evidence type="ECO:0000256" key="4">
    <source>
        <dbReference type="ARBA" id="ARBA00022692"/>
    </source>
</evidence>
<dbReference type="Pfam" id="PF00003">
    <property type="entry name" value="7tm_3"/>
    <property type="match status" value="1"/>
</dbReference>
<feature type="transmembrane region" description="Helical" evidence="12">
    <location>
        <begin position="575"/>
        <end position="595"/>
    </location>
</feature>
<dbReference type="FunFam" id="2.10.50.30:FF:000004">
    <property type="entry name" value="Taste receptor type 1 member 3-like protein"/>
    <property type="match status" value="1"/>
</dbReference>
<dbReference type="PRINTS" id="PR00593">
    <property type="entry name" value="MTABOTROPICR"/>
</dbReference>